<proteinExistence type="predicted"/>
<sequence length="243" mass="25609">MFPRFLAVEFLKLRRSLALLLCAAAPACIAVLGALIALDRGGDWRGFALGNSAFWAFAMLPMALTALSVLLAQMEHGARAWDHLLALPGARLHLFLAKAVVMLTLLWGMTLWLFVLLHLSGLAVDAITPGTFKGTPDPVGTASVLVRMALASTLVAILQLWVALRFRSFVPPLVFGIAGTFAAIVAVSARQGVYFPWLMATNILAADPAKSALALTLGGLGGLLALGAMLVHLGRRDMVGAGS</sequence>
<dbReference type="AlphaFoldDB" id="A0A518RBS9"/>
<feature type="transmembrane region" description="Helical" evidence="1">
    <location>
        <begin position="139"/>
        <end position="161"/>
    </location>
</feature>
<feature type="transmembrane region" description="Helical" evidence="1">
    <location>
        <begin position="173"/>
        <end position="193"/>
    </location>
</feature>
<keyword evidence="3" id="KW-1185">Reference proteome</keyword>
<keyword evidence="1" id="KW-1133">Transmembrane helix</keyword>
<evidence type="ECO:0000256" key="1">
    <source>
        <dbReference type="SAM" id="Phobius"/>
    </source>
</evidence>
<reference evidence="2 3" key="1">
    <citation type="submission" date="2019-07" db="EMBL/GenBank/DDBJ databases">
        <title>Sphingomonas alkalisoli sp. nov., isolated from rhizosphere soil of Suaedae salsa.</title>
        <authorList>
            <person name="Zhang H."/>
            <person name="Xu L."/>
            <person name="Zhang J.-X."/>
            <person name="Sun J.-Q."/>
        </authorList>
    </citation>
    <scope>NUCLEOTIDE SEQUENCE [LARGE SCALE GENOMIC DNA]</scope>
    <source>
        <strain evidence="2 3">XS-10</strain>
    </source>
</reference>
<protein>
    <submittedName>
        <fullName evidence="2">ABC transporter</fullName>
    </submittedName>
</protein>
<accession>A0A518RBS9</accession>
<feature type="transmembrane region" description="Helical" evidence="1">
    <location>
        <begin position="95"/>
        <end position="119"/>
    </location>
</feature>
<organism evidence="2 3">
    <name type="scientific">Sphingomonas suaedae</name>
    <dbReference type="NCBI Taxonomy" id="2599297"/>
    <lineage>
        <taxon>Bacteria</taxon>
        <taxon>Pseudomonadati</taxon>
        <taxon>Pseudomonadota</taxon>
        <taxon>Alphaproteobacteria</taxon>
        <taxon>Sphingomonadales</taxon>
        <taxon>Sphingomonadaceae</taxon>
        <taxon>Sphingomonas</taxon>
    </lineage>
</organism>
<name>A0A518RBS9_9SPHN</name>
<dbReference type="CDD" id="cd21809">
    <property type="entry name" value="ABC-2_lan_permease-like"/>
    <property type="match status" value="1"/>
</dbReference>
<feature type="transmembrane region" description="Helical" evidence="1">
    <location>
        <begin position="213"/>
        <end position="233"/>
    </location>
</feature>
<gene>
    <name evidence="2" type="ORF">FPZ54_01870</name>
</gene>
<dbReference type="Proteomes" id="UP000318055">
    <property type="component" value="Chromosome"/>
</dbReference>
<evidence type="ECO:0000313" key="3">
    <source>
        <dbReference type="Proteomes" id="UP000318055"/>
    </source>
</evidence>
<dbReference type="OrthoDB" id="5951044at2"/>
<dbReference type="KEGG" id="ssua:FPZ54_01870"/>
<keyword evidence="1" id="KW-0472">Membrane</keyword>
<dbReference type="EMBL" id="CP042239">
    <property type="protein sequence ID" value="QDX24898.1"/>
    <property type="molecule type" value="Genomic_DNA"/>
</dbReference>
<feature type="transmembrane region" description="Helical" evidence="1">
    <location>
        <begin position="53"/>
        <end position="74"/>
    </location>
</feature>
<evidence type="ECO:0000313" key="2">
    <source>
        <dbReference type="EMBL" id="QDX24898.1"/>
    </source>
</evidence>
<keyword evidence="1" id="KW-0812">Transmembrane</keyword>
<dbReference type="RefSeq" id="WP_145844555.1">
    <property type="nucleotide sequence ID" value="NZ_CP042239.1"/>
</dbReference>
<dbReference type="Pfam" id="PF12730">
    <property type="entry name" value="ABC2_membrane_4"/>
    <property type="match status" value="1"/>
</dbReference>